<dbReference type="PANTHER" id="PTHR43214">
    <property type="entry name" value="TWO-COMPONENT RESPONSE REGULATOR"/>
    <property type="match status" value="1"/>
</dbReference>
<evidence type="ECO:0000256" key="3">
    <source>
        <dbReference type="PROSITE-ProRule" id="PRU00169"/>
    </source>
</evidence>
<evidence type="ECO:0000313" key="6">
    <source>
        <dbReference type="EMBL" id="GAA4675228.1"/>
    </source>
</evidence>
<gene>
    <name evidence="6" type="ORF">GCM10023226_10480</name>
</gene>
<dbReference type="InterPro" id="IPR001789">
    <property type="entry name" value="Sig_transdc_resp-reg_receiver"/>
</dbReference>
<evidence type="ECO:0000256" key="1">
    <source>
        <dbReference type="ARBA" id="ARBA00022553"/>
    </source>
</evidence>
<evidence type="ECO:0000259" key="4">
    <source>
        <dbReference type="PROSITE" id="PS50043"/>
    </source>
</evidence>
<dbReference type="SUPFAM" id="SSF46894">
    <property type="entry name" value="C-terminal effector domain of the bipartite response regulators"/>
    <property type="match status" value="1"/>
</dbReference>
<evidence type="ECO:0000256" key="2">
    <source>
        <dbReference type="ARBA" id="ARBA00023125"/>
    </source>
</evidence>
<accession>A0ABP8VXW1</accession>
<feature type="domain" description="Response regulatory" evidence="5">
    <location>
        <begin position="1"/>
        <end position="119"/>
    </location>
</feature>
<dbReference type="SMART" id="SM00448">
    <property type="entry name" value="REC"/>
    <property type="match status" value="1"/>
</dbReference>
<dbReference type="SMART" id="SM00421">
    <property type="entry name" value="HTH_LUXR"/>
    <property type="match status" value="1"/>
</dbReference>
<dbReference type="PROSITE" id="PS50043">
    <property type="entry name" value="HTH_LUXR_2"/>
    <property type="match status" value="1"/>
</dbReference>
<dbReference type="Pfam" id="PF00072">
    <property type="entry name" value="Response_reg"/>
    <property type="match status" value="1"/>
</dbReference>
<dbReference type="InterPro" id="IPR058245">
    <property type="entry name" value="NreC/VraR/RcsB-like_REC"/>
</dbReference>
<keyword evidence="1 3" id="KW-0597">Phosphoprotein</keyword>
<dbReference type="PROSITE" id="PS50110">
    <property type="entry name" value="RESPONSE_REGULATORY"/>
    <property type="match status" value="1"/>
</dbReference>
<evidence type="ECO:0000313" key="7">
    <source>
        <dbReference type="Proteomes" id="UP001500621"/>
    </source>
</evidence>
<dbReference type="InterPro" id="IPR011006">
    <property type="entry name" value="CheY-like_superfamily"/>
</dbReference>
<reference evidence="7" key="1">
    <citation type="journal article" date="2019" name="Int. J. Syst. Evol. Microbiol.">
        <title>The Global Catalogue of Microorganisms (GCM) 10K type strain sequencing project: providing services to taxonomists for standard genome sequencing and annotation.</title>
        <authorList>
            <consortium name="The Broad Institute Genomics Platform"/>
            <consortium name="The Broad Institute Genome Sequencing Center for Infectious Disease"/>
            <person name="Wu L."/>
            <person name="Ma J."/>
        </authorList>
    </citation>
    <scope>NUCLEOTIDE SEQUENCE [LARGE SCALE GENOMIC DNA]</scope>
    <source>
        <strain evidence="7">JCM 18127</strain>
    </source>
</reference>
<keyword evidence="7" id="KW-1185">Reference proteome</keyword>
<comment type="caution">
    <text evidence="6">The sequence shown here is derived from an EMBL/GenBank/DDBJ whole genome shotgun (WGS) entry which is preliminary data.</text>
</comment>
<keyword evidence="2" id="KW-0238">DNA-binding</keyword>
<organism evidence="6 7">
    <name type="scientific">Nocardioides nanhaiensis</name>
    <dbReference type="NCBI Taxonomy" id="1476871"/>
    <lineage>
        <taxon>Bacteria</taxon>
        <taxon>Bacillati</taxon>
        <taxon>Actinomycetota</taxon>
        <taxon>Actinomycetes</taxon>
        <taxon>Propionibacteriales</taxon>
        <taxon>Nocardioidaceae</taxon>
        <taxon>Nocardioides</taxon>
    </lineage>
</organism>
<dbReference type="InterPro" id="IPR016032">
    <property type="entry name" value="Sig_transdc_resp-reg_C-effctor"/>
</dbReference>
<dbReference type="Proteomes" id="UP001500621">
    <property type="component" value="Unassembled WGS sequence"/>
</dbReference>
<name>A0ABP8VXW1_9ACTN</name>
<dbReference type="CDD" id="cd06170">
    <property type="entry name" value="LuxR_C_like"/>
    <property type="match status" value="1"/>
</dbReference>
<dbReference type="PROSITE" id="PS00622">
    <property type="entry name" value="HTH_LUXR_1"/>
    <property type="match status" value="1"/>
</dbReference>
<dbReference type="InterPro" id="IPR000792">
    <property type="entry name" value="Tscrpt_reg_LuxR_C"/>
</dbReference>
<feature type="modified residue" description="4-aspartylphosphate" evidence="3">
    <location>
        <position position="54"/>
    </location>
</feature>
<dbReference type="InterPro" id="IPR039420">
    <property type="entry name" value="WalR-like"/>
</dbReference>
<dbReference type="Gene3D" id="3.40.50.2300">
    <property type="match status" value="1"/>
</dbReference>
<dbReference type="PRINTS" id="PR00038">
    <property type="entry name" value="HTHLUXR"/>
</dbReference>
<dbReference type="SUPFAM" id="SSF52172">
    <property type="entry name" value="CheY-like"/>
    <property type="match status" value="1"/>
</dbReference>
<sequence>MLLVDDHPLVRAGLAGLIASTADDIEVVGQAQDGAEAVRLGTTGDREPDVVLMDLSMPGTGGVEATRQLFAAGFGGAVVVLTSFSEAAQVTEALSAGAVGYLLKDSEPDAVLGAIRSAAAGHAPLDPRVARALLPGASDHGSAPASPVGHARGDAAAVLSGREREVLDLVAQGLANKQVARRLGITERTVKVHLTNVYRRIGVGDRTSAALWARDHLPRQPDR</sequence>
<evidence type="ECO:0000259" key="5">
    <source>
        <dbReference type="PROSITE" id="PS50110"/>
    </source>
</evidence>
<dbReference type="PANTHER" id="PTHR43214:SF43">
    <property type="entry name" value="TWO-COMPONENT RESPONSE REGULATOR"/>
    <property type="match status" value="1"/>
</dbReference>
<proteinExistence type="predicted"/>
<feature type="domain" description="HTH luxR-type" evidence="4">
    <location>
        <begin position="152"/>
        <end position="217"/>
    </location>
</feature>
<dbReference type="CDD" id="cd17535">
    <property type="entry name" value="REC_NarL-like"/>
    <property type="match status" value="1"/>
</dbReference>
<dbReference type="Pfam" id="PF00196">
    <property type="entry name" value="GerE"/>
    <property type="match status" value="1"/>
</dbReference>
<dbReference type="EMBL" id="BAABIM010000001">
    <property type="protein sequence ID" value="GAA4675228.1"/>
    <property type="molecule type" value="Genomic_DNA"/>
</dbReference>
<protein>
    <submittedName>
        <fullName evidence="6">Response regulator transcription factor</fullName>
    </submittedName>
</protein>